<evidence type="ECO:0000313" key="1">
    <source>
        <dbReference type="EMBL" id="ACN31138.1"/>
    </source>
</evidence>
<dbReference type="EMBL" id="BT065262">
    <property type="protein sequence ID" value="ACN31138.1"/>
    <property type="molecule type" value="mRNA"/>
</dbReference>
<sequence length="80" mass="9586">MLNRAHFTSRFYLDSRDSIPPCARRSCWHRERTIDSVNMRRLHIRARDRRLIRSELCLSIWGRVRGAAVIAIHVVYILRL</sequence>
<protein>
    <submittedName>
        <fullName evidence="1">Uncharacterized protein</fullName>
    </submittedName>
</protein>
<reference evidence="1" key="2">
    <citation type="submission" date="2012-06" db="EMBL/GenBank/DDBJ databases">
        <authorList>
            <person name="Yu Y."/>
            <person name="Currie J."/>
            <person name="Lomeli R."/>
            <person name="Angelova A."/>
            <person name="Collura K."/>
            <person name="Wissotski M."/>
            <person name="Campos D."/>
            <person name="Kudrna D."/>
            <person name="Golser W."/>
            <person name="Ashely E."/>
            <person name="Descour A."/>
            <person name="Fernandes J."/>
            <person name="Soderlund C."/>
            <person name="Walbot V."/>
        </authorList>
    </citation>
    <scope>NUCLEOTIDE SEQUENCE</scope>
    <source>
        <strain evidence="1">B73</strain>
    </source>
</reference>
<organism evidence="1">
    <name type="scientific">Zea mays</name>
    <name type="common">Maize</name>
    <dbReference type="NCBI Taxonomy" id="4577"/>
    <lineage>
        <taxon>Eukaryota</taxon>
        <taxon>Viridiplantae</taxon>
        <taxon>Streptophyta</taxon>
        <taxon>Embryophyta</taxon>
        <taxon>Tracheophyta</taxon>
        <taxon>Spermatophyta</taxon>
        <taxon>Magnoliopsida</taxon>
        <taxon>Liliopsida</taxon>
        <taxon>Poales</taxon>
        <taxon>Poaceae</taxon>
        <taxon>PACMAD clade</taxon>
        <taxon>Panicoideae</taxon>
        <taxon>Andropogonodae</taxon>
        <taxon>Andropogoneae</taxon>
        <taxon>Tripsacinae</taxon>
        <taxon>Zea</taxon>
    </lineage>
</organism>
<name>C0PAE3_MAIZE</name>
<dbReference type="AlphaFoldDB" id="C0PAE3"/>
<accession>C0PAE3</accession>
<proteinExistence type="evidence at transcript level"/>
<reference evidence="1" key="1">
    <citation type="journal article" date="2009" name="PLoS Genet.">
        <title>Sequencing, mapping, and analysis of 27,455 maize full-length cDNAs.</title>
        <authorList>
            <person name="Soderlund C."/>
            <person name="Descour A."/>
            <person name="Kudrna D."/>
            <person name="Bomhoff M."/>
            <person name="Boyd L."/>
            <person name="Currie J."/>
            <person name="Angelova A."/>
            <person name="Collura K."/>
            <person name="Wissotski M."/>
            <person name="Ashley E."/>
            <person name="Morrow D."/>
            <person name="Fernandes J."/>
            <person name="Walbot V."/>
            <person name="Yu Y."/>
        </authorList>
    </citation>
    <scope>NUCLEOTIDE SEQUENCE</scope>
    <source>
        <strain evidence="1">B73</strain>
    </source>
</reference>